<feature type="compositionally biased region" description="Polar residues" evidence="1">
    <location>
        <begin position="42"/>
        <end position="75"/>
    </location>
</feature>
<dbReference type="SUPFAM" id="SSF56204">
    <property type="entry name" value="Hect, E3 ligase catalytic domain"/>
    <property type="match status" value="1"/>
</dbReference>
<name>A0ABD0WJ93_UMBPY</name>
<evidence type="ECO:0000313" key="3">
    <source>
        <dbReference type="Proteomes" id="UP001557470"/>
    </source>
</evidence>
<sequence length="243" mass="26272">MCATKGSDDDCVEVDAPQIRTDMSSDGTTRAATRFRVMRSNEYPSTSSHDGNGKPGTSTGHEDSYGSNHTVSSSGHDGGCLERGDGNPGTSGTTTVHGGDYASYLTLVDSLLPDSSDDEELNQVLIPGIIASMESQIVEKVSVQEILLKLSSKISTKRQCKFNINRSAVWEGAVRGFQRVSYDHNLMICVKFSDDMGRNEEGVDLGGPRRAFLRLPMETIARSPMFEGKENGKNLHLDSTGNT</sequence>
<protein>
    <submittedName>
        <fullName evidence="2">Uncharacterized protein</fullName>
    </submittedName>
</protein>
<dbReference type="EMBL" id="JAGEUA010000006">
    <property type="protein sequence ID" value="KAL0973467.1"/>
    <property type="molecule type" value="Genomic_DNA"/>
</dbReference>
<proteinExistence type="predicted"/>
<evidence type="ECO:0000313" key="2">
    <source>
        <dbReference type="EMBL" id="KAL0973467.1"/>
    </source>
</evidence>
<gene>
    <name evidence="2" type="ORF">UPYG_G00204290</name>
</gene>
<dbReference type="Proteomes" id="UP001557470">
    <property type="component" value="Unassembled WGS sequence"/>
</dbReference>
<organism evidence="2 3">
    <name type="scientific">Umbra pygmaea</name>
    <name type="common">Eastern mudminnow</name>
    <dbReference type="NCBI Taxonomy" id="75934"/>
    <lineage>
        <taxon>Eukaryota</taxon>
        <taxon>Metazoa</taxon>
        <taxon>Chordata</taxon>
        <taxon>Craniata</taxon>
        <taxon>Vertebrata</taxon>
        <taxon>Euteleostomi</taxon>
        <taxon>Actinopterygii</taxon>
        <taxon>Neopterygii</taxon>
        <taxon>Teleostei</taxon>
        <taxon>Protacanthopterygii</taxon>
        <taxon>Esociformes</taxon>
        <taxon>Umbridae</taxon>
        <taxon>Umbra</taxon>
    </lineage>
</organism>
<dbReference type="Gene3D" id="3.90.1750.10">
    <property type="entry name" value="Hect, E3 ligase catalytic domains"/>
    <property type="match status" value="1"/>
</dbReference>
<comment type="caution">
    <text evidence="2">The sequence shown here is derived from an EMBL/GenBank/DDBJ whole genome shotgun (WGS) entry which is preliminary data.</text>
</comment>
<accession>A0ABD0WJ93</accession>
<dbReference type="AlphaFoldDB" id="A0ABD0WJ93"/>
<reference evidence="2 3" key="1">
    <citation type="submission" date="2024-06" db="EMBL/GenBank/DDBJ databases">
        <authorList>
            <person name="Pan Q."/>
            <person name="Wen M."/>
            <person name="Jouanno E."/>
            <person name="Zahm M."/>
            <person name="Klopp C."/>
            <person name="Cabau C."/>
            <person name="Louis A."/>
            <person name="Berthelot C."/>
            <person name="Parey E."/>
            <person name="Roest Crollius H."/>
            <person name="Montfort J."/>
            <person name="Robinson-Rechavi M."/>
            <person name="Bouchez O."/>
            <person name="Lampietro C."/>
            <person name="Lopez Roques C."/>
            <person name="Donnadieu C."/>
            <person name="Postlethwait J."/>
            <person name="Bobe J."/>
            <person name="Verreycken H."/>
            <person name="Guiguen Y."/>
        </authorList>
    </citation>
    <scope>NUCLEOTIDE SEQUENCE [LARGE SCALE GENOMIC DNA]</scope>
    <source>
        <strain evidence="2">Up_M1</strain>
        <tissue evidence="2">Testis</tissue>
    </source>
</reference>
<evidence type="ECO:0000256" key="1">
    <source>
        <dbReference type="SAM" id="MobiDB-lite"/>
    </source>
</evidence>
<keyword evidence="3" id="KW-1185">Reference proteome</keyword>
<dbReference type="InterPro" id="IPR035983">
    <property type="entry name" value="Hect_E3_ubiquitin_ligase"/>
</dbReference>
<feature type="compositionally biased region" description="Polar residues" evidence="1">
    <location>
        <begin position="21"/>
        <end position="31"/>
    </location>
</feature>
<feature type="region of interest" description="Disordered" evidence="1">
    <location>
        <begin position="16"/>
        <end position="95"/>
    </location>
</feature>